<dbReference type="AlphaFoldDB" id="A0A401UL75"/>
<dbReference type="Proteomes" id="UP000287872">
    <property type="component" value="Unassembled WGS sequence"/>
</dbReference>
<accession>A0A401UL75</accession>
<gene>
    <name evidence="1" type="ORF">Ctaglu_19270</name>
</gene>
<dbReference type="RefSeq" id="WP_125000690.1">
    <property type="nucleotide sequence ID" value="NZ_BHYK01000009.1"/>
</dbReference>
<protein>
    <submittedName>
        <fullName evidence="1">Uncharacterized protein</fullName>
    </submittedName>
</protein>
<evidence type="ECO:0000313" key="2">
    <source>
        <dbReference type="Proteomes" id="UP000287872"/>
    </source>
</evidence>
<keyword evidence="2" id="KW-1185">Reference proteome</keyword>
<dbReference type="OrthoDB" id="1871252at2"/>
<name>A0A401UL75_9CLOT</name>
<comment type="caution">
    <text evidence="1">The sequence shown here is derived from an EMBL/GenBank/DDBJ whole genome shotgun (WGS) entry which is preliminary data.</text>
</comment>
<dbReference type="EMBL" id="BHYK01000009">
    <property type="protein sequence ID" value="GCD10304.1"/>
    <property type="molecule type" value="Genomic_DNA"/>
</dbReference>
<organism evidence="1 2">
    <name type="scientific">Clostridium tagluense</name>
    <dbReference type="NCBI Taxonomy" id="360422"/>
    <lineage>
        <taxon>Bacteria</taxon>
        <taxon>Bacillati</taxon>
        <taxon>Bacillota</taxon>
        <taxon>Clostridia</taxon>
        <taxon>Eubacteriales</taxon>
        <taxon>Clostridiaceae</taxon>
        <taxon>Clostridium</taxon>
    </lineage>
</organism>
<reference evidence="1 2" key="1">
    <citation type="submission" date="2018-11" db="EMBL/GenBank/DDBJ databases">
        <title>Genome sequencing and assembly of Clostridium tagluense strain A121.</title>
        <authorList>
            <person name="Murakami T."/>
            <person name="Segawa T."/>
            <person name="Shcherbakova V.A."/>
            <person name="Mori H."/>
            <person name="Yoshimura Y."/>
        </authorList>
    </citation>
    <scope>NUCLEOTIDE SEQUENCE [LARGE SCALE GENOMIC DNA]</scope>
    <source>
        <strain evidence="1 2">A121</strain>
    </source>
</reference>
<evidence type="ECO:0000313" key="1">
    <source>
        <dbReference type="EMBL" id="GCD10304.1"/>
    </source>
</evidence>
<sequence length="781" mass="90485">MENILKEYAQGYCLSTDNTVYREDEQKIASSPVIFVFIGDKSNEGLKSVYEDVNKKWDNSKGIMFFNVYHKEKFEAENVFNFKATASGIDIEDKKTLRYDISDNFYKGENGLIALNEEIMKMKNKLLDCGKLFSSFERVTISVVSRADDAMNILVPEISLLIKSKLSQHFRIVLADFYALLLEKNQKDAFFDAALAFSFFKELSYMQKSDFTFKEDIEVFGSDRKLPVISENKPIFDLVYLLSDTNEKGIVSSGSLQDNYEIISYINLIKNRNVNIDTYYDMENQYYDNARFKKNISKENGSFTLVTAGLAKIKRPNNTVALMVINQFYDELTNKIKQYSNKNKDNLLRVFMLDDENLALKASGMLPHGKGVEDMRGLMTISSNISISKLAKLTLREAEGMLYGNSCEHFFNDNFEKAIDEKLKNISLNKEIRGIVKLLMEDKRYGLYGTYSLTNPVEALQDIRLKYVDIDKSIEAISQEINEIYSKRVQVPSLFKSLFSSNVVLDDIKKDLFKGVYGNKLYILKLKIAQGILRLSEDIIISVHEELEEKIDYIESIRECIEDYTNNDIKEQNEYIAQNIKEYYTLIVKKIVNKLSESYGEDFYFKENFLGDINQSINDKEKFIKKLCEVCTKYILCEAEFSKSFEDELNERANVSIELIDNSVLSKDELYKRLYGILEENSTVKAYIMNYNVNKYEEKYFFGDYSSDFIKYAFNVDRDGRSYNIGYVHEKRASGIEKLNLMGGFTLGDVMYIKNAARYYHSCIDNEYKLHRIDASLLPDI</sequence>
<proteinExistence type="predicted"/>